<dbReference type="STRING" id="215243.A0A0D2DJX3"/>
<proteinExistence type="predicted"/>
<organism evidence="4 5">
    <name type="scientific">Exophiala oligosperma</name>
    <dbReference type="NCBI Taxonomy" id="215243"/>
    <lineage>
        <taxon>Eukaryota</taxon>
        <taxon>Fungi</taxon>
        <taxon>Dikarya</taxon>
        <taxon>Ascomycota</taxon>
        <taxon>Pezizomycotina</taxon>
        <taxon>Eurotiomycetes</taxon>
        <taxon>Chaetothyriomycetidae</taxon>
        <taxon>Chaetothyriales</taxon>
        <taxon>Herpotrichiellaceae</taxon>
        <taxon>Exophiala</taxon>
    </lineage>
</organism>
<dbReference type="EMBL" id="KN847335">
    <property type="protein sequence ID" value="KIW43273.1"/>
    <property type="molecule type" value="Genomic_DNA"/>
</dbReference>
<feature type="region of interest" description="Disordered" evidence="1">
    <location>
        <begin position="170"/>
        <end position="223"/>
    </location>
</feature>
<evidence type="ECO:0008006" key="6">
    <source>
        <dbReference type="Google" id="ProtNLM"/>
    </source>
</evidence>
<feature type="chain" id="PRO_5002240624" description="Mid2 domain-containing protein" evidence="3">
    <location>
        <begin position="23"/>
        <end position="337"/>
    </location>
</feature>
<name>A0A0D2DJX3_9EURO</name>
<dbReference type="Proteomes" id="UP000053342">
    <property type="component" value="Unassembled WGS sequence"/>
</dbReference>
<keyword evidence="2" id="KW-0472">Membrane</keyword>
<reference evidence="4 5" key="1">
    <citation type="submission" date="2015-01" db="EMBL/GenBank/DDBJ databases">
        <title>The Genome Sequence of Exophiala oligosperma CBS72588.</title>
        <authorList>
            <consortium name="The Broad Institute Genomics Platform"/>
            <person name="Cuomo C."/>
            <person name="de Hoog S."/>
            <person name="Gorbushina A."/>
            <person name="Stielow B."/>
            <person name="Teixiera M."/>
            <person name="Abouelleil A."/>
            <person name="Chapman S.B."/>
            <person name="Priest M."/>
            <person name="Young S.K."/>
            <person name="Wortman J."/>
            <person name="Nusbaum C."/>
            <person name="Birren B."/>
        </authorList>
    </citation>
    <scope>NUCLEOTIDE SEQUENCE [LARGE SCALE GENOMIC DNA]</scope>
    <source>
        <strain evidence="4 5">CBS 72588</strain>
    </source>
</reference>
<keyword evidence="5" id="KW-1185">Reference proteome</keyword>
<feature type="transmembrane region" description="Helical" evidence="2">
    <location>
        <begin position="229"/>
        <end position="252"/>
    </location>
</feature>
<protein>
    <recommendedName>
        <fullName evidence="6">Mid2 domain-containing protein</fullName>
    </recommendedName>
</protein>
<dbReference type="VEuPathDB" id="FungiDB:PV06_04392"/>
<feature type="compositionally biased region" description="Polar residues" evidence="1">
    <location>
        <begin position="279"/>
        <end position="292"/>
    </location>
</feature>
<sequence>MAPSLSTSLLLSLLAVSQLTSATCYWQNSTLAPDDPYSIATDDTACFPDQENSPCCGTGWTCLSDGVCEIKQGDTTFYYRGTCTDRTWNSVQCPGWCFAQNSNTSIPLAKCDTEQDWYCCPGDSECSCETGKNAVKLGGGQPSTITVIGSTSWPGFTSTTAPFTASDLVSDGTATETSSEAAATSSTRSTSNTNTPASMSSNTASAAAASATTSTPAVSDDGGSSNTGLAAGLGAGLGAAAVLIGVLIFYLVRNRRKKNAANAGASAGYGGVPGSSATMQKPFYTDSQQSAPYSDISHPLSQPELPGQGEYNRAEMATETQGQTVYKNQHRAELDAS</sequence>
<evidence type="ECO:0000256" key="1">
    <source>
        <dbReference type="SAM" id="MobiDB-lite"/>
    </source>
</evidence>
<evidence type="ECO:0000256" key="2">
    <source>
        <dbReference type="SAM" id="Phobius"/>
    </source>
</evidence>
<dbReference type="HOGENOM" id="CLU_055859_4_2_1"/>
<feature type="region of interest" description="Disordered" evidence="1">
    <location>
        <begin position="279"/>
        <end position="337"/>
    </location>
</feature>
<feature type="compositionally biased region" description="Polar residues" evidence="1">
    <location>
        <begin position="318"/>
        <end position="327"/>
    </location>
</feature>
<keyword evidence="2" id="KW-0812">Transmembrane</keyword>
<dbReference type="AlphaFoldDB" id="A0A0D2DJX3"/>
<gene>
    <name evidence="4" type="ORF">PV06_04392</name>
</gene>
<keyword evidence="2" id="KW-1133">Transmembrane helix</keyword>
<evidence type="ECO:0000313" key="5">
    <source>
        <dbReference type="Proteomes" id="UP000053342"/>
    </source>
</evidence>
<evidence type="ECO:0000313" key="4">
    <source>
        <dbReference type="EMBL" id="KIW43273.1"/>
    </source>
</evidence>
<dbReference type="OrthoDB" id="4158266at2759"/>
<dbReference type="GeneID" id="27356466"/>
<evidence type="ECO:0000256" key="3">
    <source>
        <dbReference type="SAM" id="SignalP"/>
    </source>
</evidence>
<feature type="compositionally biased region" description="Low complexity" evidence="1">
    <location>
        <begin position="173"/>
        <end position="217"/>
    </location>
</feature>
<keyword evidence="3" id="KW-0732">Signal</keyword>
<accession>A0A0D2DJX3</accession>
<dbReference type="RefSeq" id="XP_016263489.1">
    <property type="nucleotide sequence ID" value="XM_016405283.1"/>
</dbReference>
<feature type="signal peptide" evidence="3">
    <location>
        <begin position="1"/>
        <end position="22"/>
    </location>
</feature>